<evidence type="ECO:0000313" key="2">
    <source>
        <dbReference type="EMBL" id="KKK52570.1"/>
    </source>
</evidence>
<evidence type="ECO:0000256" key="1">
    <source>
        <dbReference type="SAM" id="Coils"/>
    </source>
</evidence>
<comment type="caution">
    <text evidence="2">The sequence shown here is derived from an EMBL/GenBank/DDBJ whole genome shotgun (WGS) entry which is preliminary data.</text>
</comment>
<sequence length="153" mass="17273">MSTLTKICVVLLVLLVLFASVVFIQKAGTDVNWRAWGRKQRERANLAETNGRNYMLAAQRWQRLYGELVKSSTKDTESAQLQIDNKLAEIARLTRELGEVQGRLTEMTDHSKALQSTLGAQVAHNVALTGELDKQRKLNIQIADQLRRGQDKI</sequence>
<feature type="non-terminal residue" evidence="2">
    <location>
        <position position="153"/>
    </location>
</feature>
<reference evidence="2" key="1">
    <citation type="journal article" date="2015" name="Nature">
        <title>Complex archaea that bridge the gap between prokaryotes and eukaryotes.</title>
        <authorList>
            <person name="Spang A."/>
            <person name="Saw J.H."/>
            <person name="Jorgensen S.L."/>
            <person name="Zaremba-Niedzwiedzka K."/>
            <person name="Martijn J."/>
            <person name="Lind A.E."/>
            <person name="van Eijk R."/>
            <person name="Schleper C."/>
            <person name="Guy L."/>
            <person name="Ettema T.J."/>
        </authorList>
    </citation>
    <scope>NUCLEOTIDE SEQUENCE</scope>
</reference>
<name>A0A0F8WVY2_9ZZZZ</name>
<dbReference type="EMBL" id="LAZR01066953">
    <property type="protein sequence ID" value="KKK52570.1"/>
    <property type="molecule type" value="Genomic_DNA"/>
</dbReference>
<protein>
    <submittedName>
        <fullName evidence="2">Uncharacterized protein</fullName>
    </submittedName>
</protein>
<gene>
    <name evidence="2" type="ORF">LCGC14_3103560</name>
</gene>
<proteinExistence type="predicted"/>
<dbReference type="AlphaFoldDB" id="A0A0F8WVY2"/>
<feature type="coiled-coil region" evidence="1">
    <location>
        <begin position="76"/>
        <end position="103"/>
    </location>
</feature>
<organism evidence="2">
    <name type="scientific">marine sediment metagenome</name>
    <dbReference type="NCBI Taxonomy" id="412755"/>
    <lineage>
        <taxon>unclassified sequences</taxon>
        <taxon>metagenomes</taxon>
        <taxon>ecological metagenomes</taxon>
    </lineage>
</organism>
<keyword evidence="1" id="KW-0175">Coiled coil</keyword>
<accession>A0A0F8WVY2</accession>